<dbReference type="EMBL" id="CASHTH010000643">
    <property type="protein sequence ID" value="CAI8005853.1"/>
    <property type="molecule type" value="Genomic_DNA"/>
</dbReference>
<keyword evidence="3" id="KW-0560">Oxidoreductase</keyword>
<keyword evidence="4" id="KW-0408">Iron</keyword>
<protein>
    <submittedName>
        <fullName evidence="8">Caffeine dehydrogenase subunit gamma</fullName>
    </submittedName>
</protein>
<accession>A0AA35R7Y0</accession>
<dbReference type="InterPro" id="IPR012675">
    <property type="entry name" value="Beta-grasp_dom_sf"/>
</dbReference>
<name>A0AA35R7Y0_GEOBA</name>
<dbReference type="InterPro" id="IPR051452">
    <property type="entry name" value="Diverse_Oxidoreductases"/>
</dbReference>
<dbReference type="InterPro" id="IPR036010">
    <property type="entry name" value="2Fe-2S_ferredoxin-like_sf"/>
</dbReference>
<keyword evidence="5" id="KW-0411">Iron-sulfur</keyword>
<evidence type="ECO:0000256" key="2">
    <source>
        <dbReference type="ARBA" id="ARBA00022723"/>
    </source>
</evidence>
<dbReference type="PROSITE" id="PS51085">
    <property type="entry name" value="2FE2S_FER_2"/>
    <property type="match status" value="1"/>
</dbReference>
<dbReference type="Proteomes" id="UP001174909">
    <property type="component" value="Unassembled WGS sequence"/>
</dbReference>
<organism evidence="8 9">
    <name type="scientific">Geodia barretti</name>
    <name type="common">Barrett's horny sponge</name>
    <dbReference type="NCBI Taxonomy" id="519541"/>
    <lineage>
        <taxon>Eukaryota</taxon>
        <taxon>Metazoa</taxon>
        <taxon>Porifera</taxon>
        <taxon>Demospongiae</taxon>
        <taxon>Heteroscleromorpha</taxon>
        <taxon>Tetractinellida</taxon>
        <taxon>Astrophorina</taxon>
        <taxon>Geodiidae</taxon>
        <taxon>Geodia</taxon>
    </lineage>
</organism>
<keyword evidence="2" id="KW-0479">Metal-binding</keyword>
<evidence type="ECO:0000256" key="3">
    <source>
        <dbReference type="ARBA" id="ARBA00023002"/>
    </source>
</evidence>
<dbReference type="PANTHER" id="PTHR44379">
    <property type="entry name" value="OXIDOREDUCTASE WITH IRON-SULFUR SUBUNIT"/>
    <property type="match status" value="1"/>
</dbReference>
<reference evidence="8" key="1">
    <citation type="submission" date="2023-03" db="EMBL/GenBank/DDBJ databases">
        <authorList>
            <person name="Steffen K."/>
            <person name="Cardenas P."/>
        </authorList>
    </citation>
    <scope>NUCLEOTIDE SEQUENCE</scope>
</reference>
<dbReference type="AlphaFoldDB" id="A0AA35R7Y0"/>
<feature type="region of interest" description="Disordered" evidence="6">
    <location>
        <begin position="62"/>
        <end position="86"/>
    </location>
</feature>
<dbReference type="GO" id="GO:0051537">
    <property type="term" value="F:2 iron, 2 sulfur cluster binding"/>
    <property type="evidence" value="ECO:0007669"/>
    <property type="project" value="UniProtKB-KW"/>
</dbReference>
<dbReference type="PROSITE" id="PS00197">
    <property type="entry name" value="2FE2S_FER_1"/>
    <property type="match status" value="1"/>
</dbReference>
<dbReference type="GO" id="GO:0016491">
    <property type="term" value="F:oxidoreductase activity"/>
    <property type="evidence" value="ECO:0007669"/>
    <property type="project" value="UniProtKB-KW"/>
</dbReference>
<feature type="compositionally biased region" description="Low complexity" evidence="6">
    <location>
        <begin position="74"/>
        <end position="86"/>
    </location>
</feature>
<keyword evidence="9" id="KW-1185">Reference proteome</keyword>
<evidence type="ECO:0000256" key="5">
    <source>
        <dbReference type="ARBA" id="ARBA00023014"/>
    </source>
</evidence>
<evidence type="ECO:0000256" key="1">
    <source>
        <dbReference type="ARBA" id="ARBA00022714"/>
    </source>
</evidence>
<evidence type="ECO:0000256" key="4">
    <source>
        <dbReference type="ARBA" id="ARBA00023004"/>
    </source>
</evidence>
<comment type="caution">
    <text evidence="8">The sequence shown here is derived from an EMBL/GenBank/DDBJ whole genome shotgun (WGS) entry which is preliminary data.</text>
</comment>
<evidence type="ECO:0000259" key="7">
    <source>
        <dbReference type="PROSITE" id="PS51085"/>
    </source>
</evidence>
<dbReference type="SUPFAM" id="SSF54292">
    <property type="entry name" value="2Fe-2S ferredoxin-like"/>
    <property type="match status" value="1"/>
</dbReference>
<dbReference type="InterPro" id="IPR001041">
    <property type="entry name" value="2Fe-2S_ferredoxin-type"/>
</dbReference>
<keyword evidence="1" id="KW-0001">2Fe-2S</keyword>
<evidence type="ECO:0000313" key="9">
    <source>
        <dbReference type="Proteomes" id="UP001174909"/>
    </source>
</evidence>
<dbReference type="PANTHER" id="PTHR44379:SF5">
    <property type="entry name" value="OXIDOREDUCTASE WITH IRON-SULFUR SUBUNIT"/>
    <property type="match status" value="1"/>
</dbReference>
<evidence type="ECO:0000256" key="6">
    <source>
        <dbReference type="SAM" id="MobiDB-lite"/>
    </source>
</evidence>
<evidence type="ECO:0000313" key="8">
    <source>
        <dbReference type="EMBL" id="CAI8005853.1"/>
    </source>
</evidence>
<dbReference type="GO" id="GO:0046872">
    <property type="term" value="F:metal ion binding"/>
    <property type="evidence" value="ECO:0007669"/>
    <property type="project" value="UniProtKB-KW"/>
</dbReference>
<gene>
    <name evidence="8" type="ORF">GBAR_LOCUS4448</name>
</gene>
<feature type="domain" description="2Fe-2S ferredoxin-type" evidence="7">
    <location>
        <begin position="1"/>
        <end position="58"/>
    </location>
</feature>
<dbReference type="InterPro" id="IPR006058">
    <property type="entry name" value="2Fe2S_fd_BS"/>
</dbReference>
<dbReference type="Gene3D" id="3.10.20.30">
    <property type="match status" value="1"/>
</dbReference>
<sequence length="86" mass="9136">MHAADFLRHRLGWTGTHVGCEQGVCGMCTILVDGAAIKSCLMLAVQLDGTDVQTVESLAEDDRLTTRKTPSSGTTRCNAATARRAS</sequence>
<dbReference type="Pfam" id="PF00111">
    <property type="entry name" value="Fer2"/>
    <property type="match status" value="1"/>
</dbReference>
<proteinExistence type="predicted"/>